<dbReference type="InterPro" id="IPR045660">
    <property type="entry name" value="DUF6390"/>
</dbReference>
<gene>
    <name evidence="1" type="ORF">A2113_01950</name>
</gene>
<evidence type="ECO:0000313" key="2">
    <source>
        <dbReference type="Proteomes" id="UP000176299"/>
    </source>
</evidence>
<dbReference type="STRING" id="1802591.A2113_01950"/>
<proteinExistence type="predicted"/>
<comment type="caution">
    <text evidence="1">The sequence shown here is derived from an EMBL/GenBank/DDBJ whole genome shotgun (WGS) entry which is preliminary data.</text>
</comment>
<dbReference type="EMBL" id="MHCN01000013">
    <property type="protein sequence ID" value="OGY21497.1"/>
    <property type="molecule type" value="Genomic_DNA"/>
</dbReference>
<name>A0A1G1W278_9BACT</name>
<accession>A0A1G1W278</accession>
<reference evidence="1 2" key="1">
    <citation type="journal article" date="2016" name="Nat. Commun.">
        <title>Thousands of microbial genomes shed light on interconnected biogeochemical processes in an aquifer system.</title>
        <authorList>
            <person name="Anantharaman K."/>
            <person name="Brown C.T."/>
            <person name="Hug L.A."/>
            <person name="Sharon I."/>
            <person name="Castelle C.J."/>
            <person name="Probst A.J."/>
            <person name="Thomas B.C."/>
            <person name="Singh A."/>
            <person name="Wilkins M.J."/>
            <person name="Karaoz U."/>
            <person name="Brodie E.L."/>
            <person name="Williams K.H."/>
            <person name="Hubbard S.S."/>
            <person name="Banfield J.F."/>
        </authorList>
    </citation>
    <scope>NUCLEOTIDE SEQUENCE [LARGE SCALE GENOMIC DNA]</scope>
</reference>
<dbReference type="Pfam" id="PF19927">
    <property type="entry name" value="DUF6390"/>
    <property type="match status" value="1"/>
</dbReference>
<organism evidence="1 2">
    <name type="scientific">Candidatus Woykebacteria bacterium GWA1_44_8</name>
    <dbReference type="NCBI Taxonomy" id="1802591"/>
    <lineage>
        <taxon>Bacteria</taxon>
        <taxon>Candidatus Woykeibacteriota</taxon>
    </lineage>
</organism>
<protein>
    <submittedName>
        <fullName evidence="1">Uncharacterized protein</fullName>
    </submittedName>
</protein>
<sequence>MSSGLRAAIAYSLPSYRLGFCGPQEAKSKKILLDFAAGKKVEEEQVKEVFRHFEAPYPYFKLIAKSNGIADPFDKRVVKAMWVGNKLLDSVKTDDLRDLIRTDFVKPSLLSREEAEKRARRIPDGVVPHHSFHVLILGAVSHTVELKGTMLDLCRVGWGRVKKVTPARIASQSDAGGSNKLQVTSKSLVLGKKIRLGVELEREISWNKDIIPKVKTGDWVSFHWAQACEVLTPQEVQDLEHYTQKTIDMVSEQSR</sequence>
<dbReference type="Proteomes" id="UP000176299">
    <property type="component" value="Unassembled WGS sequence"/>
</dbReference>
<evidence type="ECO:0000313" key="1">
    <source>
        <dbReference type="EMBL" id="OGY21497.1"/>
    </source>
</evidence>
<dbReference type="AlphaFoldDB" id="A0A1G1W278"/>